<organism evidence="2 3">
    <name type="scientific">Acaromyces ingoldii</name>
    <dbReference type="NCBI Taxonomy" id="215250"/>
    <lineage>
        <taxon>Eukaryota</taxon>
        <taxon>Fungi</taxon>
        <taxon>Dikarya</taxon>
        <taxon>Basidiomycota</taxon>
        <taxon>Ustilaginomycotina</taxon>
        <taxon>Exobasidiomycetes</taxon>
        <taxon>Exobasidiales</taxon>
        <taxon>Cryptobasidiaceae</taxon>
        <taxon>Acaromyces</taxon>
    </lineage>
</organism>
<gene>
    <name evidence="2" type="ORF">FA10DRAFT_289531</name>
</gene>
<evidence type="ECO:0000313" key="2">
    <source>
        <dbReference type="EMBL" id="PWN86681.1"/>
    </source>
</evidence>
<name>A0A316YBQ5_9BASI</name>
<protein>
    <submittedName>
        <fullName evidence="2">Uncharacterized protein</fullName>
    </submittedName>
</protein>
<evidence type="ECO:0000256" key="1">
    <source>
        <dbReference type="SAM" id="MobiDB-lite"/>
    </source>
</evidence>
<proteinExistence type="predicted"/>
<feature type="compositionally biased region" description="Polar residues" evidence="1">
    <location>
        <begin position="78"/>
        <end position="92"/>
    </location>
</feature>
<sequence>MDRITLAARDDPKLVDAAQIPAKEARLIEMIHKALTSCGDLARYRELYRDDRKSPDEKAMAAGGHAPARNHIVFDNFDPNSHPNPNPGSQNKPAPGTTRRHSTEFVVVGKGMEQMPFFSPECQSRANQVMHRLPS</sequence>
<dbReference type="AlphaFoldDB" id="A0A316YBQ5"/>
<evidence type="ECO:0000313" key="3">
    <source>
        <dbReference type="Proteomes" id="UP000245768"/>
    </source>
</evidence>
<dbReference type="Proteomes" id="UP000245768">
    <property type="component" value="Unassembled WGS sequence"/>
</dbReference>
<dbReference type="STRING" id="215250.A0A316YBQ5"/>
<dbReference type="RefSeq" id="XP_025373879.1">
    <property type="nucleotide sequence ID" value="XM_025524307.1"/>
</dbReference>
<keyword evidence="3" id="KW-1185">Reference proteome</keyword>
<dbReference type="GeneID" id="37046223"/>
<dbReference type="InParanoid" id="A0A316YBQ5"/>
<dbReference type="EMBL" id="KZ819643">
    <property type="protein sequence ID" value="PWN86681.1"/>
    <property type="molecule type" value="Genomic_DNA"/>
</dbReference>
<dbReference type="OrthoDB" id="69928at2759"/>
<feature type="region of interest" description="Disordered" evidence="1">
    <location>
        <begin position="51"/>
        <end position="102"/>
    </location>
</feature>
<reference evidence="2 3" key="1">
    <citation type="journal article" date="2018" name="Mol. Biol. Evol.">
        <title>Broad Genomic Sampling Reveals a Smut Pathogenic Ancestry of the Fungal Clade Ustilaginomycotina.</title>
        <authorList>
            <person name="Kijpornyongpan T."/>
            <person name="Mondo S.J."/>
            <person name="Barry K."/>
            <person name="Sandor L."/>
            <person name="Lee J."/>
            <person name="Lipzen A."/>
            <person name="Pangilinan J."/>
            <person name="LaButti K."/>
            <person name="Hainaut M."/>
            <person name="Henrissat B."/>
            <person name="Grigoriev I.V."/>
            <person name="Spatafora J.W."/>
            <person name="Aime M.C."/>
        </authorList>
    </citation>
    <scope>NUCLEOTIDE SEQUENCE [LARGE SCALE GENOMIC DNA]</scope>
    <source>
        <strain evidence="2 3">MCA 4198</strain>
    </source>
</reference>
<accession>A0A316YBQ5</accession>